<protein>
    <submittedName>
        <fullName evidence="5">Glycosyltransferase, group 2 family protein</fullName>
        <ecNumber evidence="5">2.4.-.-</ecNumber>
    </submittedName>
</protein>
<dbReference type="PANTHER" id="PTHR43630">
    <property type="entry name" value="POLY-BETA-1,6-N-ACETYL-D-GLUCOSAMINE SYNTHASE"/>
    <property type="match status" value="1"/>
</dbReference>
<dbReference type="Proteomes" id="UP000005798">
    <property type="component" value="Unassembled WGS sequence"/>
</dbReference>
<dbReference type="Pfam" id="PF00535">
    <property type="entry name" value="Glycos_transf_2"/>
    <property type="match status" value="1"/>
</dbReference>
<feature type="domain" description="Glycosyltransferase 2-like" evidence="4">
    <location>
        <begin position="9"/>
        <end position="110"/>
    </location>
</feature>
<accession>B0N0A1</accession>
<evidence type="ECO:0000256" key="1">
    <source>
        <dbReference type="ARBA" id="ARBA00006739"/>
    </source>
</evidence>
<organism evidence="5 6">
    <name type="scientific">Thomasclavelia ramosa DSM 1402</name>
    <dbReference type="NCBI Taxonomy" id="445974"/>
    <lineage>
        <taxon>Bacteria</taxon>
        <taxon>Bacillati</taxon>
        <taxon>Bacillota</taxon>
        <taxon>Erysipelotrichia</taxon>
        <taxon>Erysipelotrichales</taxon>
        <taxon>Coprobacillaceae</taxon>
        <taxon>Thomasclavelia</taxon>
    </lineage>
</organism>
<dbReference type="GO" id="GO:0016757">
    <property type="term" value="F:glycosyltransferase activity"/>
    <property type="evidence" value="ECO:0007669"/>
    <property type="project" value="UniProtKB-KW"/>
</dbReference>
<keyword evidence="2 5" id="KW-0328">Glycosyltransferase</keyword>
<evidence type="ECO:0000256" key="2">
    <source>
        <dbReference type="ARBA" id="ARBA00022676"/>
    </source>
</evidence>
<comment type="caution">
    <text evidence="5">The sequence shown here is derived from an EMBL/GenBank/DDBJ whole genome shotgun (WGS) entry which is preliminary data.</text>
</comment>
<keyword evidence="6" id="KW-1185">Reference proteome</keyword>
<dbReference type="EC" id="2.4.-.-" evidence="5"/>
<evidence type="ECO:0000256" key="3">
    <source>
        <dbReference type="ARBA" id="ARBA00022679"/>
    </source>
</evidence>
<dbReference type="EMBL" id="ABFX02000002">
    <property type="protein sequence ID" value="EDS20179.1"/>
    <property type="molecule type" value="Genomic_DNA"/>
</dbReference>
<dbReference type="InterPro" id="IPR001173">
    <property type="entry name" value="Glyco_trans_2-like"/>
</dbReference>
<evidence type="ECO:0000313" key="6">
    <source>
        <dbReference type="Proteomes" id="UP000005798"/>
    </source>
</evidence>
<sequence>MEAIMKLLTICIPCYNAIEYMHKALGSCLLLKDELEVIIIDKNSTDETYEVAMEYQNEYPDTFKVIKNTENIDDIKCAYQYTTGLYFKLLNSYDWFDQASLVRVIETLKDIIRVQANLDVLVTDYFCCYGKRPRKVSYRSLLPSDKIFGWHEIKHFKKQQYLLTPALIIKTKIIKEVIDNFPLNATFYMEMFAYAPLPYIRSFCYIDMPLYCFGRNPFENVINNDIFIPALLDTAREYIDYYDIYTLRSRKQRHYMIKYLSMITLITCALLSHDGSPESIQDKDDLWSYLKYTKPKLYKELRKTTYGRLFSIEGRLSKNIIDKAYNVILKLYGI</sequence>
<evidence type="ECO:0000313" key="5">
    <source>
        <dbReference type="EMBL" id="EDS20179.1"/>
    </source>
</evidence>
<reference evidence="5" key="1">
    <citation type="submission" date="2007-11" db="EMBL/GenBank/DDBJ databases">
        <authorList>
            <person name="Fulton L."/>
            <person name="Clifton S."/>
            <person name="Fulton B."/>
            <person name="Xu J."/>
            <person name="Minx P."/>
            <person name="Pepin K.H."/>
            <person name="Johnson M."/>
            <person name="Thiruvilangam P."/>
            <person name="Bhonagiri V."/>
            <person name="Nash W.E."/>
            <person name="Mardis E.R."/>
            <person name="Wilson R.K."/>
        </authorList>
    </citation>
    <scope>NUCLEOTIDE SEQUENCE [LARGE SCALE GENOMIC DNA]</scope>
    <source>
        <strain evidence="5">DSM 1402</strain>
    </source>
</reference>
<dbReference type="AlphaFoldDB" id="B0N0A1"/>
<proteinExistence type="inferred from homology"/>
<dbReference type="InterPro" id="IPR029044">
    <property type="entry name" value="Nucleotide-diphossugar_trans"/>
</dbReference>
<dbReference type="HOGENOM" id="CLU_025996_1_1_9"/>
<gene>
    <name evidence="5" type="ORF">CLORAM_00272</name>
</gene>
<dbReference type="eggNOG" id="COG1215">
    <property type="taxonomic scope" value="Bacteria"/>
</dbReference>
<name>B0N0A1_9FIRM</name>
<dbReference type="PANTHER" id="PTHR43630:SF1">
    <property type="entry name" value="POLY-BETA-1,6-N-ACETYL-D-GLUCOSAMINE SYNTHASE"/>
    <property type="match status" value="1"/>
</dbReference>
<dbReference type="SUPFAM" id="SSF53448">
    <property type="entry name" value="Nucleotide-diphospho-sugar transferases"/>
    <property type="match status" value="1"/>
</dbReference>
<keyword evidence="3 5" id="KW-0808">Transferase</keyword>
<evidence type="ECO:0000259" key="4">
    <source>
        <dbReference type="Pfam" id="PF00535"/>
    </source>
</evidence>
<reference evidence="5" key="2">
    <citation type="submission" date="2014-06" db="EMBL/GenBank/DDBJ databases">
        <title>Draft genome sequence of Clostridium ramosum(DSM 1402).</title>
        <authorList>
            <person name="Sudarsanam P."/>
            <person name="Ley R."/>
            <person name="Guruge J."/>
            <person name="Turnbaugh P.J."/>
            <person name="Mahowald M."/>
            <person name="Liep D."/>
            <person name="Gordon J."/>
        </authorList>
    </citation>
    <scope>NUCLEOTIDE SEQUENCE</scope>
    <source>
        <strain evidence="5">DSM 1402</strain>
    </source>
</reference>
<comment type="similarity">
    <text evidence="1">Belongs to the glycosyltransferase 2 family.</text>
</comment>
<dbReference type="Gene3D" id="3.90.550.10">
    <property type="entry name" value="Spore Coat Polysaccharide Biosynthesis Protein SpsA, Chain A"/>
    <property type="match status" value="1"/>
</dbReference>